<dbReference type="Pfam" id="PF14223">
    <property type="entry name" value="Retrotran_gag_2"/>
    <property type="match status" value="1"/>
</dbReference>
<evidence type="ECO:0000256" key="1">
    <source>
        <dbReference type="SAM" id="MobiDB-lite"/>
    </source>
</evidence>
<feature type="compositionally biased region" description="Basic and acidic residues" evidence="1">
    <location>
        <begin position="471"/>
        <end position="480"/>
    </location>
</feature>
<comment type="caution">
    <text evidence="2">The sequence shown here is derived from an EMBL/GenBank/DDBJ whole genome shotgun (WGS) entry which is preliminary data.</text>
</comment>
<evidence type="ECO:0000313" key="2">
    <source>
        <dbReference type="EMBL" id="KAK1607649.1"/>
    </source>
</evidence>
<dbReference type="PANTHER" id="PTHR47481:SF31">
    <property type="entry name" value="OS01G0873500 PROTEIN"/>
    <property type="match status" value="1"/>
</dbReference>
<proteinExistence type="predicted"/>
<feature type="compositionally biased region" description="Low complexity" evidence="1">
    <location>
        <begin position="417"/>
        <end position="435"/>
    </location>
</feature>
<dbReference type="Proteomes" id="UP001231189">
    <property type="component" value="Unassembled WGS sequence"/>
</dbReference>
<feature type="compositionally biased region" description="Polar residues" evidence="1">
    <location>
        <begin position="398"/>
        <end position="410"/>
    </location>
</feature>
<dbReference type="EMBL" id="JAUUTY010000007">
    <property type="protein sequence ID" value="KAK1607649.1"/>
    <property type="molecule type" value="Genomic_DNA"/>
</dbReference>
<evidence type="ECO:0008006" key="4">
    <source>
        <dbReference type="Google" id="ProtNLM"/>
    </source>
</evidence>
<organism evidence="2 3">
    <name type="scientific">Lolium multiflorum</name>
    <name type="common">Italian ryegrass</name>
    <name type="synonym">Lolium perenne subsp. multiflorum</name>
    <dbReference type="NCBI Taxonomy" id="4521"/>
    <lineage>
        <taxon>Eukaryota</taxon>
        <taxon>Viridiplantae</taxon>
        <taxon>Streptophyta</taxon>
        <taxon>Embryophyta</taxon>
        <taxon>Tracheophyta</taxon>
        <taxon>Spermatophyta</taxon>
        <taxon>Magnoliopsida</taxon>
        <taxon>Liliopsida</taxon>
        <taxon>Poales</taxon>
        <taxon>Poaceae</taxon>
        <taxon>BOP clade</taxon>
        <taxon>Pooideae</taxon>
        <taxon>Poodae</taxon>
        <taxon>Poeae</taxon>
        <taxon>Poeae Chloroplast Group 2 (Poeae type)</taxon>
        <taxon>Loliodinae</taxon>
        <taxon>Loliinae</taxon>
        <taxon>Lolium</taxon>
    </lineage>
</organism>
<feature type="compositionally biased region" description="Low complexity" evidence="1">
    <location>
        <begin position="485"/>
        <end position="500"/>
    </location>
</feature>
<dbReference type="SUPFAM" id="SSF57756">
    <property type="entry name" value="Retrovirus zinc finger-like domains"/>
    <property type="match status" value="1"/>
</dbReference>
<feature type="region of interest" description="Disordered" evidence="1">
    <location>
        <begin position="212"/>
        <end position="302"/>
    </location>
</feature>
<reference evidence="2" key="1">
    <citation type="submission" date="2023-07" db="EMBL/GenBank/DDBJ databases">
        <title>A chromosome-level genome assembly of Lolium multiflorum.</title>
        <authorList>
            <person name="Chen Y."/>
            <person name="Copetti D."/>
            <person name="Kolliker R."/>
            <person name="Studer B."/>
        </authorList>
    </citation>
    <scope>NUCLEOTIDE SEQUENCE</scope>
    <source>
        <strain evidence="2">02402/16</strain>
        <tissue evidence="2">Leaf</tissue>
    </source>
</reference>
<dbReference type="GO" id="GO:0008270">
    <property type="term" value="F:zinc ion binding"/>
    <property type="evidence" value="ECO:0007669"/>
    <property type="project" value="InterPro"/>
</dbReference>
<feature type="compositionally biased region" description="Basic and acidic residues" evidence="1">
    <location>
        <begin position="248"/>
        <end position="273"/>
    </location>
</feature>
<feature type="compositionally biased region" description="Basic and acidic residues" evidence="1">
    <location>
        <begin position="447"/>
        <end position="456"/>
    </location>
</feature>
<feature type="compositionally biased region" description="Basic residues" evidence="1">
    <location>
        <begin position="230"/>
        <end position="245"/>
    </location>
</feature>
<feature type="compositionally biased region" description="Low complexity" evidence="1">
    <location>
        <begin position="457"/>
        <end position="470"/>
    </location>
</feature>
<dbReference type="PANTHER" id="PTHR47481">
    <property type="match status" value="1"/>
</dbReference>
<feature type="compositionally biased region" description="Polar residues" evidence="1">
    <location>
        <begin position="535"/>
        <end position="548"/>
    </location>
</feature>
<keyword evidence="3" id="KW-1185">Reference proteome</keyword>
<dbReference type="AlphaFoldDB" id="A0AAD8QUU1"/>
<feature type="compositionally biased region" description="Low complexity" evidence="1">
    <location>
        <begin position="212"/>
        <end position="227"/>
    </location>
</feature>
<protein>
    <recommendedName>
        <fullName evidence="4">Retrotransposon Copia-like N-terminal domain-containing protein</fullName>
    </recommendedName>
</protein>
<accession>A0AAD8QUU1</accession>
<name>A0AAD8QUU1_LOLMU</name>
<sequence length="591" mass="63302">MTNPLAGQSVSEKLTRTNYLVWQSQVLPAVRGARLMGYLDGTTKEPTETIEVDDEKGGKVTVSNPAYEKWITTDQQVLSYLLNTLSMDILLSVTGLATASEVYAAIKAMFSSQSRTRVANLRVALINTKRENLPNSHLYFARMKSLADELAAAGRPLDEEDLVGYLLAGLDDNYNALFAAIGANGNEELTVSDLYAQVNAYDNRMELLHGSASINNNNPSSANAAARGRGGPRGRGNRGNFRRGGGRGGDRGYDRGGDRGYDRGYDRGGDRGYGRSNQGGGGGSSYNNNGRRGRGRGNGGDRDRERLICQICQKPGHPAWKCWDRYEEDDEEERGANAASYGVDTNWYSDTGATDHITGELDKLTMKEKYTGRDKIHTANGTGENLVPFDEDLDPNREQPSPTQSDNSSTDSEDDFPASPAGSPSGSGDPSVSGGAASGGGSQAYEDSPRSRRIHSEGATSSGSSASQETSEPRAREPRARPHVRASAAAGTSGSRAQSTRLTGARQRQDPSAPGGSSAATTSATNPAAAPIQTVYRTRSKTGNSTPKLYTDGTVRFIPSQDQVADGFTKALPTRQLEEFKHNLNLRKGCD</sequence>
<dbReference type="GO" id="GO:0003676">
    <property type="term" value="F:nucleic acid binding"/>
    <property type="evidence" value="ECO:0007669"/>
    <property type="project" value="InterPro"/>
</dbReference>
<feature type="region of interest" description="Disordered" evidence="1">
    <location>
        <begin position="375"/>
        <end position="548"/>
    </location>
</feature>
<gene>
    <name evidence="2" type="ORF">QYE76_031322</name>
</gene>
<feature type="compositionally biased region" description="Low complexity" evidence="1">
    <location>
        <begin position="511"/>
        <end position="531"/>
    </location>
</feature>
<evidence type="ECO:0000313" key="3">
    <source>
        <dbReference type="Proteomes" id="UP001231189"/>
    </source>
</evidence>
<dbReference type="InterPro" id="IPR036875">
    <property type="entry name" value="Znf_CCHC_sf"/>
</dbReference>